<protein>
    <submittedName>
        <fullName evidence="1">Uncharacterized protein</fullName>
    </submittedName>
</protein>
<accession>A0A136J8Q9</accession>
<dbReference type="AlphaFoldDB" id="A0A136J8Q9"/>
<dbReference type="Proteomes" id="UP000070501">
    <property type="component" value="Unassembled WGS sequence"/>
</dbReference>
<gene>
    <name evidence="1" type="ORF">Micbo1qcDRAFT_174593</name>
</gene>
<dbReference type="EMBL" id="KQ964248">
    <property type="protein sequence ID" value="KXJ93545.1"/>
    <property type="molecule type" value="Genomic_DNA"/>
</dbReference>
<organism evidence="1 2">
    <name type="scientific">Microdochium bolleyi</name>
    <dbReference type="NCBI Taxonomy" id="196109"/>
    <lineage>
        <taxon>Eukaryota</taxon>
        <taxon>Fungi</taxon>
        <taxon>Dikarya</taxon>
        <taxon>Ascomycota</taxon>
        <taxon>Pezizomycotina</taxon>
        <taxon>Sordariomycetes</taxon>
        <taxon>Xylariomycetidae</taxon>
        <taxon>Xylariales</taxon>
        <taxon>Microdochiaceae</taxon>
        <taxon>Microdochium</taxon>
    </lineage>
</organism>
<evidence type="ECO:0000313" key="1">
    <source>
        <dbReference type="EMBL" id="KXJ93545.1"/>
    </source>
</evidence>
<dbReference type="InParanoid" id="A0A136J8Q9"/>
<keyword evidence="2" id="KW-1185">Reference proteome</keyword>
<sequence>MSAVFQLGEECSAYTVCIVNRVLDDAQSIDPDIPEADVSGHIYGFSQNPGKLGYGNAVKERAHVLSNCVVLTSRMRQLEGEHAGASRCMSCAVANNFSREVDPNLTTREPVTIRKLYAYSTRRTLANQVEAGFYLAVNVKQGADLEACQEQPTELAPIPGCCLKLNSVKGSPVCKKSERGEVRPVCKQVLTLSTVTRRYWCFRHLKLYLCLDAIQVQLVRL</sequence>
<evidence type="ECO:0000313" key="2">
    <source>
        <dbReference type="Proteomes" id="UP000070501"/>
    </source>
</evidence>
<reference evidence="2" key="1">
    <citation type="submission" date="2016-02" db="EMBL/GenBank/DDBJ databases">
        <title>Draft genome sequence of Microdochium bolleyi, a fungal endophyte of beachgrass.</title>
        <authorList>
            <consortium name="DOE Joint Genome Institute"/>
            <person name="David A.S."/>
            <person name="May G."/>
            <person name="Haridas S."/>
            <person name="Lim J."/>
            <person name="Wang M."/>
            <person name="Labutti K."/>
            <person name="Lipzen A."/>
            <person name="Barry K."/>
            <person name="Grigoriev I.V."/>
        </authorList>
    </citation>
    <scope>NUCLEOTIDE SEQUENCE [LARGE SCALE GENOMIC DNA]</scope>
    <source>
        <strain evidence="2">J235TASD1</strain>
    </source>
</reference>
<name>A0A136J8Q9_9PEZI</name>
<proteinExistence type="predicted"/>